<dbReference type="SUPFAM" id="SSF88697">
    <property type="entry name" value="PUA domain-like"/>
    <property type="match status" value="1"/>
</dbReference>
<dbReference type="Pfam" id="PF00856">
    <property type="entry name" value="SET"/>
    <property type="match status" value="1"/>
</dbReference>
<dbReference type="Gene3D" id="2.30.280.10">
    <property type="entry name" value="SRA-YDG"/>
    <property type="match status" value="1"/>
</dbReference>
<dbReference type="OrthoDB" id="5792673at2759"/>
<dbReference type="SMART" id="SM00466">
    <property type="entry name" value="SRA"/>
    <property type="match status" value="1"/>
</dbReference>
<dbReference type="AlphaFoldDB" id="I0Z455"/>
<reference evidence="6 7" key="1">
    <citation type="journal article" date="2012" name="Genome Biol.">
        <title>The genome of the polar eukaryotic microalga coccomyxa subellipsoidea reveals traits of cold adaptation.</title>
        <authorList>
            <person name="Blanc G."/>
            <person name="Agarkova I."/>
            <person name="Grimwood J."/>
            <person name="Kuo A."/>
            <person name="Brueggeman A."/>
            <person name="Dunigan D."/>
            <person name="Gurnon J."/>
            <person name="Ladunga I."/>
            <person name="Lindquist E."/>
            <person name="Lucas S."/>
            <person name="Pangilinan J."/>
            <person name="Proschold T."/>
            <person name="Salamov A."/>
            <person name="Schmutz J."/>
            <person name="Weeks D."/>
            <person name="Yamada T."/>
            <person name="Claverie J.M."/>
            <person name="Grigoriev I."/>
            <person name="Van Etten J."/>
            <person name="Lomsadze A."/>
            <person name="Borodovsky M."/>
        </authorList>
    </citation>
    <scope>NUCLEOTIDE SEQUENCE [LARGE SCALE GENOMIC DNA]</scope>
    <source>
        <strain evidence="6 7">C-169</strain>
    </source>
</reference>
<evidence type="ECO:0000256" key="3">
    <source>
        <dbReference type="PROSITE-ProRule" id="PRU00358"/>
    </source>
</evidence>
<dbReference type="Proteomes" id="UP000007264">
    <property type="component" value="Unassembled WGS sequence"/>
</dbReference>
<keyword evidence="2 3" id="KW-0539">Nucleus</keyword>
<dbReference type="GeneID" id="17043426"/>
<dbReference type="InterPro" id="IPR003105">
    <property type="entry name" value="SRA_YDG"/>
</dbReference>
<dbReference type="PROSITE" id="PS50280">
    <property type="entry name" value="SET"/>
    <property type="match status" value="1"/>
</dbReference>
<protein>
    <submittedName>
        <fullName evidence="6">SET domain-containing protein</fullName>
    </submittedName>
</protein>
<sequence>GRKMSQRPDTKARKIMSDEGLCVNTKKTAGHVPGHPPSNRYFLRSEMGCLGVHFPPLTGIDYCTSKEIPSGCPEFAISIVNSGCYQDDDDKGEQLIYTGQGGCDLLGNKKQVSDQVMRAGNKALVGNIELGIPIRVVRKNKDAASEYGNIFIYDGLYDVVKYWSEKGVEGFDVFKYLMIRRPEQAELLSKSLAFGGTSAPKNHSIDKDISNGLERIPVSSINRGVSLPLLRYIVEYEFDENMPQPEPRVLPANFKNNPHDYVKELNGGSMPYSKNKNNHFIVDCARAMIFECGPWTGCPDGIHCGYAVSQQGLQWRLEVFKTRFKGWGVRSWDTIPVGSYITTFVGRVHRIEDCDGSKDDTFYFDLGKRTDFGWDNKPIEEGHDMCVLRTSACNLDQETKYYVDGGETGGMSRYINHSCDPNLYVQPVLCDHADVDMPKICLFAAKNIPPFEELTYDYGPQYIRENLDGKCNCGAVGCQAPAE</sequence>
<dbReference type="InterPro" id="IPR046341">
    <property type="entry name" value="SET_dom_sf"/>
</dbReference>
<dbReference type="SMART" id="SM00317">
    <property type="entry name" value="SET"/>
    <property type="match status" value="1"/>
</dbReference>
<dbReference type="PROSITE" id="PS51015">
    <property type="entry name" value="YDG"/>
    <property type="match status" value="1"/>
</dbReference>
<dbReference type="GO" id="GO:0005694">
    <property type="term" value="C:chromosome"/>
    <property type="evidence" value="ECO:0007669"/>
    <property type="project" value="UniProtKB-SubCell"/>
</dbReference>
<dbReference type="RefSeq" id="XP_005649968.1">
    <property type="nucleotide sequence ID" value="XM_005649911.1"/>
</dbReference>
<evidence type="ECO:0000256" key="1">
    <source>
        <dbReference type="ARBA" id="ARBA00004286"/>
    </source>
</evidence>
<dbReference type="PANTHER" id="PTHR45660">
    <property type="entry name" value="HISTONE-LYSINE N-METHYLTRANSFERASE SETMAR"/>
    <property type="match status" value="1"/>
</dbReference>
<feature type="domain" description="SET" evidence="4">
    <location>
        <begin position="315"/>
        <end position="459"/>
    </location>
</feature>
<gene>
    <name evidence="6" type="ORF">COCSUDRAFT_13194</name>
</gene>
<dbReference type="KEGG" id="csl:COCSUDRAFT_13194"/>
<dbReference type="GO" id="GO:0042054">
    <property type="term" value="F:histone methyltransferase activity"/>
    <property type="evidence" value="ECO:0007669"/>
    <property type="project" value="TreeGrafter"/>
</dbReference>
<keyword evidence="7" id="KW-1185">Reference proteome</keyword>
<feature type="domain" description="YDG" evidence="5">
    <location>
        <begin position="30"/>
        <end position="180"/>
    </location>
</feature>
<dbReference type="SUPFAM" id="SSF82199">
    <property type="entry name" value="SET domain"/>
    <property type="match status" value="1"/>
</dbReference>
<evidence type="ECO:0000256" key="2">
    <source>
        <dbReference type="ARBA" id="ARBA00023242"/>
    </source>
</evidence>
<dbReference type="Pfam" id="PF02182">
    <property type="entry name" value="SAD_SRA"/>
    <property type="match status" value="1"/>
</dbReference>
<dbReference type="InterPro" id="IPR001214">
    <property type="entry name" value="SET_dom"/>
</dbReference>
<dbReference type="InterPro" id="IPR015947">
    <property type="entry name" value="PUA-like_sf"/>
</dbReference>
<dbReference type="GO" id="GO:0003690">
    <property type="term" value="F:double-stranded DNA binding"/>
    <property type="evidence" value="ECO:0007669"/>
    <property type="project" value="TreeGrafter"/>
</dbReference>
<dbReference type="Gene3D" id="2.170.270.10">
    <property type="entry name" value="SET domain"/>
    <property type="match status" value="1"/>
</dbReference>
<evidence type="ECO:0000313" key="6">
    <source>
        <dbReference type="EMBL" id="EIE25424.1"/>
    </source>
</evidence>
<feature type="non-terminal residue" evidence="6">
    <location>
        <position position="1"/>
    </location>
</feature>
<name>I0Z455_COCSC</name>
<dbReference type="STRING" id="574566.I0Z455"/>
<dbReference type="GO" id="GO:0005634">
    <property type="term" value="C:nucleus"/>
    <property type="evidence" value="ECO:0007669"/>
    <property type="project" value="UniProtKB-SubCell"/>
</dbReference>
<accession>I0Z455</accession>
<evidence type="ECO:0000259" key="5">
    <source>
        <dbReference type="PROSITE" id="PS51015"/>
    </source>
</evidence>
<evidence type="ECO:0000259" key="4">
    <source>
        <dbReference type="PROSITE" id="PS50280"/>
    </source>
</evidence>
<dbReference type="PANTHER" id="PTHR45660:SF13">
    <property type="entry name" value="HISTONE-LYSINE N-METHYLTRANSFERASE SETMAR"/>
    <property type="match status" value="1"/>
</dbReference>
<dbReference type="InterPro" id="IPR051357">
    <property type="entry name" value="H3K9_HMTase_SUVAR3-9"/>
</dbReference>
<dbReference type="EMBL" id="AGSI01000004">
    <property type="protein sequence ID" value="EIE25424.1"/>
    <property type="molecule type" value="Genomic_DNA"/>
</dbReference>
<dbReference type="InterPro" id="IPR036987">
    <property type="entry name" value="SRA-YDG_sf"/>
</dbReference>
<dbReference type="eggNOG" id="KOG1082">
    <property type="taxonomic scope" value="Eukaryota"/>
</dbReference>
<comment type="subcellular location">
    <subcellularLocation>
        <location evidence="1">Chromosome</location>
    </subcellularLocation>
    <subcellularLocation>
        <location evidence="3">Nucleus</location>
    </subcellularLocation>
</comment>
<organism evidence="6 7">
    <name type="scientific">Coccomyxa subellipsoidea (strain C-169)</name>
    <name type="common">Green microalga</name>
    <dbReference type="NCBI Taxonomy" id="574566"/>
    <lineage>
        <taxon>Eukaryota</taxon>
        <taxon>Viridiplantae</taxon>
        <taxon>Chlorophyta</taxon>
        <taxon>core chlorophytes</taxon>
        <taxon>Trebouxiophyceae</taxon>
        <taxon>Trebouxiophyceae incertae sedis</taxon>
        <taxon>Coccomyxaceae</taxon>
        <taxon>Coccomyxa</taxon>
        <taxon>Coccomyxa subellipsoidea</taxon>
    </lineage>
</organism>
<comment type="caution">
    <text evidence="6">The sequence shown here is derived from an EMBL/GenBank/DDBJ whole genome shotgun (WGS) entry which is preliminary data.</text>
</comment>
<evidence type="ECO:0000313" key="7">
    <source>
        <dbReference type="Proteomes" id="UP000007264"/>
    </source>
</evidence>
<proteinExistence type="predicted"/>